<comment type="similarity">
    <text evidence="2">Belongs to the glycosyl hydrolase 81 family.</text>
</comment>
<dbReference type="PANTHER" id="PTHR31983">
    <property type="entry name" value="ENDO-1,3(4)-BETA-GLUCANASE 1"/>
    <property type="match status" value="1"/>
</dbReference>
<dbReference type="RefSeq" id="WP_203655724.1">
    <property type="nucleotide sequence ID" value="NZ_BONR01000003.1"/>
</dbReference>
<evidence type="ECO:0000256" key="3">
    <source>
        <dbReference type="ARBA" id="ARBA00012780"/>
    </source>
</evidence>
<evidence type="ECO:0000256" key="1">
    <source>
        <dbReference type="ARBA" id="ARBA00000382"/>
    </source>
</evidence>
<feature type="signal peptide" evidence="9">
    <location>
        <begin position="1"/>
        <end position="18"/>
    </location>
</feature>
<dbReference type="GO" id="GO:0000272">
    <property type="term" value="P:polysaccharide catabolic process"/>
    <property type="evidence" value="ECO:0007669"/>
    <property type="project" value="UniProtKB-KW"/>
</dbReference>
<keyword evidence="12" id="KW-1185">Reference proteome</keyword>
<comment type="catalytic activity">
    <reaction evidence="1">
        <text>Hydrolysis of (1-&gt;3)-beta-D-glucosidic linkages in (1-&gt;3)-beta-D-glucans.</text>
        <dbReference type="EC" id="3.2.1.39"/>
    </reaction>
</comment>
<evidence type="ECO:0000256" key="5">
    <source>
        <dbReference type="ARBA" id="ARBA00023277"/>
    </source>
</evidence>
<reference evidence="11" key="1">
    <citation type="submission" date="2021-01" db="EMBL/GenBank/DDBJ databases">
        <title>Whole genome shotgun sequence of Demequina activiva NBRC 110675.</title>
        <authorList>
            <person name="Komaki H."/>
            <person name="Tamura T."/>
        </authorList>
    </citation>
    <scope>NUCLEOTIDE SEQUENCE</scope>
    <source>
        <strain evidence="11">NBRC 110675</strain>
    </source>
</reference>
<evidence type="ECO:0000256" key="8">
    <source>
        <dbReference type="ARBA" id="ARBA00023326"/>
    </source>
</evidence>
<dbReference type="GO" id="GO:0052861">
    <property type="term" value="F:endo-1,3(4)-beta-glucanase activity"/>
    <property type="evidence" value="ECO:0007669"/>
    <property type="project" value="InterPro"/>
</dbReference>
<protein>
    <recommendedName>
        <fullName evidence="3">glucan endo-1,3-beta-D-glucosidase</fullName>
        <ecNumber evidence="3">3.2.1.39</ecNumber>
    </recommendedName>
</protein>
<evidence type="ECO:0000313" key="12">
    <source>
        <dbReference type="Proteomes" id="UP000652354"/>
    </source>
</evidence>
<feature type="domain" description="Glycosyl hydrolase family 81 C-terminal" evidence="10">
    <location>
        <begin position="340"/>
        <end position="651"/>
    </location>
</feature>
<evidence type="ECO:0000256" key="7">
    <source>
        <dbReference type="ARBA" id="ARBA00023316"/>
    </source>
</evidence>
<name>A0A919Q5H1_9MICO</name>
<evidence type="ECO:0000256" key="6">
    <source>
        <dbReference type="ARBA" id="ARBA00023295"/>
    </source>
</evidence>
<dbReference type="Pfam" id="PF17652">
    <property type="entry name" value="Glyco_hydro81C"/>
    <property type="match status" value="1"/>
</dbReference>
<dbReference type="PROSITE" id="PS51257">
    <property type="entry name" value="PROKAR_LIPOPROTEIN"/>
    <property type="match status" value="1"/>
</dbReference>
<dbReference type="GO" id="GO:0042973">
    <property type="term" value="F:glucan endo-1,3-beta-D-glucosidase activity"/>
    <property type="evidence" value="ECO:0007669"/>
    <property type="project" value="UniProtKB-EC"/>
</dbReference>
<evidence type="ECO:0000256" key="4">
    <source>
        <dbReference type="ARBA" id="ARBA00022801"/>
    </source>
</evidence>
<dbReference type="Proteomes" id="UP000652354">
    <property type="component" value="Unassembled WGS sequence"/>
</dbReference>
<organism evidence="11 12">
    <name type="scientific">Demequina activiva</name>
    <dbReference type="NCBI Taxonomy" id="1582364"/>
    <lineage>
        <taxon>Bacteria</taxon>
        <taxon>Bacillati</taxon>
        <taxon>Actinomycetota</taxon>
        <taxon>Actinomycetes</taxon>
        <taxon>Micrococcales</taxon>
        <taxon>Demequinaceae</taxon>
        <taxon>Demequina</taxon>
    </lineage>
</organism>
<comment type="caution">
    <text evidence="11">The sequence shown here is derived from an EMBL/GenBank/DDBJ whole genome shotgun (WGS) entry which is preliminary data.</text>
</comment>
<evidence type="ECO:0000256" key="2">
    <source>
        <dbReference type="ARBA" id="ARBA00010730"/>
    </source>
</evidence>
<proteinExistence type="inferred from homology"/>
<keyword evidence="5" id="KW-0119">Carbohydrate metabolism</keyword>
<accession>A0A919Q5H1</accession>
<evidence type="ECO:0000313" key="11">
    <source>
        <dbReference type="EMBL" id="GIG54878.1"/>
    </source>
</evidence>
<dbReference type="GO" id="GO:0071555">
    <property type="term" value="P:cell wall organization"/>
    <property type="evidence" value="ECO:0007669"/>
    <property type="project" value="UniProtKB-KW"/>
</dbReference>
<feature type="chain" id="PRO_5039445979" description="glucan endo-1,3-beta-D-glucosidase" evidence="9">
    <location>
        <begin position="19"/>
        <end position="658"/>
    </location>
</feature>
<keyword evidence="7" id="KW-0961">Cell wall biogenesis/degradation</keyword>
<keyword evidence="8" id="KW-0624">Polysaccharide degradation</keyword>
<dbReference type="PROSITE" id="PS52008">
    <property type="entry name" value="GH81"/>
    <property type="match status" value="1"/>
</dbReference>
<keyword evidence="6" id="KW-0326">Glycosidase</keyword>
<evidence type="ECO:0000259" key="10">
    <source>
        <dbReference type="Pfam" id="PF17652"/>
    </source>
</evidence>
<keyword evidence="9" id="KW-0732">Signal</keyword>
<sequence>MTARRASAALLAAGLAVAISGCDEGDAPAATPSASPDIAADAAADVALLPERSAAEEVVTRLADGVPPPTNRWYSSLAFGEEGLPVFPKPLAFSTVSGGFAVGVTSPEASAAAIIAPARADVSVMIDGESGAGVVSHAGPSDVAVSWDSAAVMLAQGWPVVGMTAATDLTATLSAPFDAVSETLATAEVDGRAYGMRLDGGTVDGALLTLDEGGSIQLFAVPEGGDATAFAAALSEPITSLGWAGASDGDTVSTTLDYGVQTVATMPMERAEGSGLDCSLGTYATIDGPFAVCATREVTWSVPAVEPSATLDLDGVTAEQEAEIRAQLLADAASIPPLPSDTYFGGKALARLANLVSLAQALGEDEAAQDVLAVLSPALREWGDPQRCASADARCFVYDTELEGVVGLTPSFGSEQFNDHHFHYGYFLYAAAVAVEAEPALADEIGPVFDLVAADIAGTGGPMPAMRVFDPVAGHSWASGFSPFADGNNQESSSEAVAAWNGLALWAAARGDEALEQRARWLLASEADAARRLWLAPDLEPFPAFEHQIIALEWGAKRDYATWFSPEPSAMLGIQVLPAQPAQLAVLGAVDGERIQAAVDEATAPSDELLFADYLLMYASLAGAQAKEDAWDAAIALPDDAIDDGNSRAYMLAWIATA</sequence>
<dbReference type="EMBL" id="BONR01000003">
    <property type="protein sequence ID" value="GIG54878.1"/>
    <property type="molecule type" value="Genomic_DNA"/>
</dbReference>
<dbReference type="InterPro" id="IPR005200">
    <property type="entry name" value="Endo-beta-glucanase"/>
</dbReference>
<keyword evidence="4" id="KW-0378">Hydrolase</keyword>
<dbReference type="EC" id="3.2.1.39" evidence="3"/>
<evidence type="ECO:0000256" key="9">
    <source>
        <dbReference type="SAM" id="SignalP"/>
    </source>
</evidence>
<dbReference type="InterPro" id="IPR040720">
    <property type="entry name" value="GH81_C"/>
</dbReference>
<dbReference type="PANTHER" id="PTHR31983:SF0">
    <property type="entry name" value="GLUCAN ENDO-1,3-BETA-D-GLUCOSIDASE 2"/>
    <property type="match status" value="1"/>
</dbReference>
<gene>
    <name evidence="11" type="ORF">Dac01nite_16300</name>
</gene>
<dbReference type="AlphaFoldDB" id="A0A919Q5H1"/>